<dbReference type="PANTHER" id="PTHR46426">
    <property type="entry name" value="PROTEIN DISULFIDE-ISOMERASE TMX3"/>
    <property type="match status" value="1"/>
</dbReference>
<dbReference type="Proteomes" id="UP000230750">
    <property type="component" value="Unassembled WGS sequence"/>
</dbReference>
<evidence type="ECO:0000256" key="2">
    <source>
        <dbReference type="ARBA" id="ARBA00022692"/>
    </source>
</evidence>
<evidence type="ECO:0000256" key="3">
    <source>
        <dbReference type="ARBA" id="ARBA00022989"/>
    </source>
</evidence>
<keyword evidence="2" id="KW-0812">Transmembrane</keyword>
<evidence type="ECO:0000313" key="6">
    <source>
        <dbReference type="Proteomes" id="UP000230750"/>
    </source>
</evidence>
<organism evidence="5 6">
    <name type="scientific">Stichopus japonicus</name>
    <name type="common">Sea cucumber</name>
    <dbReference type="NCBI Taxonomy" id="307972"/>
    <lineage>
        <taxon>Eukaryota</taxon>
        <taxon>Metazoa</taxon>
        <taxon>Echinodermata</taxon>
        <taxon>Eleutherozoa</taxon>
        <taxon>Echinozoa</taxon>
        <taxon>Holothuroidea</taxon>
        <taxon>Aspidochirotacea</taxon>
        <taxon>Aspidochirotida</taxon>
        <taxon>Stichopodidae</taxon>
        <taxon>Apostichopus</taxon>
    </lineage>
</organism>
<keyword evidence="3" id="KW-1133">Transmembrane helix</keyword>
<keyword evidence="4" id="KW-0472">Membrane</keyword>
<dbReference type="OrthoDB" id="74910at2759"/>
<evidence type="ECO:0000313" key="5">
    <source>
        <dbReference type="EMBL" id="PIK38554.1"/>
    </source>
</evidence>
<dbReference type="AlphaFoldDB" id="A0A2G8JS04"/>
<comment type="caution">
    <text evidence="5">The sequence shown here is derived from an EMBL/GenBank/DDBJ whole genome shotgun (WGS) entry which is preliminary data.</text>
</comment>
<dbReference type="GO" id="GO:0016020">
    <property type="term" value="C:membrane"/>
    <property type="evidence" value="ECO:0007669"/>
    <property type="project" value="UniProtKB-SubCell"/>
</dbReference>
<evidence type="ECO:0000256" key="4">
    <source>
        <dbReference type="ARBA" id="ARBA00023136"/>
    </source>
</evidence>
<dbReference type="InterPro" id="IPR052250">
    <property type="entry name" value="PDI_TMX3"/>
</dbReference>
<protein>
    <submittedName>
        <fullName evidence="5">Uncharacterized protein</fullName>
    </submittedName>
</protein>
<proteinExistence type="predicted"/>
<dbReference type="EMBL" id="MRZV01001346">
    <property type="protein sequence ID" value="PIK38554.1"/>
    <property type="molecule type" value="Genomic_DNA"/>
</dbReference>
<accession>A0A2G8JS04</accession>
<reference evidence="5 6" key="1">
    <citation type="journal article" date="2017" name="PLoS Biol.">
        <title>The sea cucumber genome provides insights into morphological evolution and visceral regeneration.</title>
        <authorList>
            <person name="Zhang X."/>
            <person name="Sun L."/>
            <person name="Yuan J."/>
            <person name="Sun Y."/>
            <person name="Gao Y."/>
            <person name="Zhang L."/>
            <person name="Li S."/>
            <person name="Dai H."/>
            <person name="Hamel J.F."/>
            <person name="Liu C."/>
            <person name="Yu Y."/>
            <person name="Liu S."/>
            <person name="Lin W."/>
            <person name="Guo K."/>
            <person name="Jin S."/>
            <person name="Xu P."/>
            <person name="Storey K.B."/>
            <person name="Huan P."/>
            <person name="Zhang T."/>
            <person name="Zhou Y."/>
            <person name="Zhang J."/>
            <person name="Lin C."/>
            <person name="Li X."/>
            <person name="Xing L."/>
            <person name="Huo D."/>
            <person name="Sun M."/>
            <person name="Wang L."/>
            <person name="Mercier A."/>
            <person name="Li F."/>
            <person name="Yang H."/>
            <person name="Xiang J."/>
        </authorList>
    </citation>
    <scope>NUCLEOTIDE SEQUENCE [LARGE SCALE GENOMIC DNA]</scope>
    <source>
        <strain evidence="5">Shaxun</strain>
        <tissue evidence="5">Muscle</tissue>
    </source>
</reference>
<gene>
    <name evidence="5" type="ORF">BSL78_24607</name>
</gene>
<evidence type="ECO:0000256" key="1">
    <source>
        <dbReference type="ARBA" id="ARBA00004167"/>
    </source>
</evidence>
<dbReference type="PANTHER" id="PTHR46426:SF1">
    <property type="entry name" value="PROTEIN DISULFIDE-ISOMERASE TMX3"/>
    <property type="match status" value="1"/>
</dbReference>
<dbReference type="Gene3D" id="3.40.30.10">
    <property type="entry name" value="Glutaredoxin"/>
    <property type="match status" value="1"/>
</dbReference>
<dbReference type="GO" id="GO:0005783">
    <property type="term" value="C:endoplasmic reticulum"/>
    <property type="evidence" value="ECO:0007669"/>
    <property type="project" value="TreeGrafter"/>
</dbReference>
<name>A0A2G8JS04_STIJA</name>
<dbReference type="STRING" id="307972.A0A2G8JS04"/>
<comment type="subcellular location">
    <subcellularLocation>
        <location evidence="1">Membrane</location>
        <topology evidence="1">Single-pass membrane protein</topology>
    </subcellularLocation>
</comment>
<sequence length="186" mass="21854">MLTEVASMREQGWSGGGKALVIILTFPSASNAKKHPHYLMREVLKEAALHHRDKYHKKYQFVYMEDKAFMQELILTSLEIPSVLVFDPATYFYYLMDEPEKVSQESLEEFLKSVEEGLQQAYGGNSFFRRLYRVFYEIVTSVAEVQVYYVLLTWYKSLCMHLMRLVKENDKPLRKDPMKETSLEAI</sequence>
<keyword evidence="6" id="KW-1185">Reference proteome</keyword>